<evidence type="ECO:0000256" key="1">
    <source>
        <dbReference type="SAM" id="MobiDB-lite"/>
    </source>
</evidence>
<protein>
    <submittedName>
        <fullName evidence="3">Uncharacterized protein</fullName>
    </submittedName>
</protein>
<evidence type="ECO:0000256" key="2">
    <source>
        <dbReference type="SAM" id="Phobius"/>
    </source>
</evidence>
<evidence type="ECO:0000313" key="3">
    <source>
        <dbReference type="EMBL" id="KAK9754497.1"/>
    </source>
</evidence>
<feature type="transmembrane region" description="Helical" evidence="2">
    <location>
        <begin position="86"/>
        <end position="107"/>
    </location>
</feature>
<dbReference type="EMBL" id="JASPKY010000007">
    <property type="protein sequence ID" value="KAK9754497.1"/>
    <property type="molecule type" value="Genomic_DNA"/>
</dbReference>
<name>A0AAW1NBC7_POPJA</name>
<dbReference type="Proteomes" id="UP001458880">
    <property type="component" value="Unassembled WGS sequence"/>
</dbReference>
<accession>A0AAW1NBC7</accession>
<keyword evidence="2" id="KW-0472">Membrane</keyword>
<keyword evidence="2" id="KW-1133">Transmembrane helix</keyword>
<sequence>MPGCSKDLYDMELISQKSNTMLSPQDVRSYPKAGPRASSIKGRNKGKLRILTETPGKIRLEEEIKDREERKRRPNEKKIKKVKTKFIKLCMMMTILMINVIACQLMMRHQRNCNI</sequence>
<reference evidence="3 4" key="1">
    <citation type="journal article" date="2024" name="BMC Genomics">
        <title>De novo assembly and annotation of Popillia japonica's genome with initial clues to its potential as an invasive pest.</title>
        <authorList>
            <person name="Cucini C."/>
            <person name="Boschi S."/>
            <person name="Funari R."/>
            <person name="Cardaioli E."/>
            <person name="Iannotti N."/>
            <person name="Marturano G."/>
            <person name="Paoli F."/>
            <person name="Bruttini M."/>
            <person name="Carapelli A."/>
            <person name="Frati F."/>
            <person name="Nardi F."/>
        </authorList>
    </citation>
    <scope>NUCLEOTIDE SEQUENCE [LARGE SCALE GENOMIC DNA]</scope>
    <source>
        <strain evidence="3">DMR45628</strain>
    </source>
</reference>
<feature type="region of interest" description="Disordered" evidence="1">
    <location>
        <begin position="20"/>
        <end position="46"/>
    </location>
</feature>
<gene>
    <name evidence="3" type="ORF">QE152_g1250</name>
</gene>
<organism evidence="3 4">
    <name type="scientific">Popillia japonica</name>
    <name type="common">Japanese beetle</name>
    <dbReference type="NCBI Taxonomy" id="7064"/>
    <lineage>
        <taxon>Eukaryota</taxon>
        <taxon>Metazoa</taxon>
        <taxon>Ecdysozoa</taxon>
        <taxon>Arthropoda</taxon>
        <taxon>Hexapoda</taxon>
        <taxon>Insecta</taxon>
        <taxon>Pterygota</taxon>
        <taxon>Neoptera</taxon>
        <taxon>Endopterygota</taxon>
        <taxon>Coleoptera</taxon>
        <taxon>Polyphaga</taxon>
        <taxon>Scarabaeiformia</taxon>
        <taxon>Scarabaeidae</taxon>
        <taxon>Rutelinae</taxon>
        <taxon>Popillia</taxon>
    </lineage>
</organism>
<keyword evidence="4" id="KW-1185">Reference proteome</keyword>
<evidence type="ECO:0000313" key="4">
    <source>
        <dbReference type="Proteomes" id="UP001458880"/>
    </source>
</evidence>
<comment type="caution">
    <text evidence="3">The sequence shown here is derived from an EMBL/GenBank/DDBJ whole genome shotgun (WGS) entry which is preliminary data.</text>
</comment>
<proteinExistence type="predicted"/>
<keyword evidence="2" id="KW-0812">Transmembrane</keyword>
<dbReference type="AlphaFoldDB" id="A0AAW1NBC7"/>